<gene>
    <name evidence="4" type="ORF">UFOVP554_7</name>
</gene>
<keyword evidence="2" id="KW-0946">Virion</keyword>
<dbReference type="InterPro" id="IPR054612">
    <property type="entry name" value="Phage_capsid-like_C"/>
</dbReference>
<dbReference type="InterPro" id="IPR024455">
    <property type="entry name" value="Phage_capsid"/>
</dbReference>
<dbReference type="Pfam" id="PF05065">
    <property type="entry name" value="Phage_capsid"/>
    <property type="match status" value="1"/>
</dbReference>
<proteinExistence type="predicted"/>
<evidence type="ECO:0000256" key="2">
    <source>
        <dbReference type="ARBA" id="ARBA00022844"/>
    </source>
</evidence>
<protein>
    <submittedName>
        <fullName evidence="4">Major_cap_HK97, phage major capsid protein, HK97 family</fullName>
    </submittedName>
</protein>
<dbReference type="SUPFAM" id="SSF56563">
    <property type="entry name" value="Major capsid protein gp5"/>
    <property type="match status" value="1"/>
</dbReference>
<feature type="domain" description="Phage capsid-like C-terminal" evidence="3">
    <location>
        <begin position="14"/>
        <end position="296"/>
    </location>
</feature>
<dbReference type="NCBIfam" id="TIGR01554">
    <property type="entry name" value="major_cap_HK97"/>
    <property type="match status" value="1"/>
</dbReference>
<evidence type="ECO:0000313" key="4">
    <source>
        <dbReference type="EMBL" id="CAB4149439.1"/>
    </source>
</evidence>
<dbReference type="Gene3D" id="3.30.2320.10">
    <property type="entry name" value="hypothetical protein PF0899 domain"/>
    <property type="match status" value="1"/>
</dbReference>
<organism evidence="4">
    <name type="scientific">uncultured Caudovirales phage</name>
    <dbReference type="NCBI Taxonomy" id="2100421"/>
    <lineage>
        <taxon>Viruses</taxon>
        <taxon>Duplodnaviria</taxon>
        <taxon>Heunggongvirae</taxon>
        <taxon>Uroviricota</taxon>
        <taxon>Caudoviricetes</taxon>
        <taxon>Peduoviridae</taxon>
        <taxon>Maltschvirus</taxon>
        <taxon>Maltschvirus maltsch</taxon>
    </lineage>
</organism>
<evidence type="ECO:0000259" key="3">
    <source>
        <dbReference type="Pfam" id="PF05065"/>
    </source>
</evidence>
<sequence>MAAGRTDLTEGNGYIPEEVGSVAIQATTANSVVEAFARRENMSSRTKGVPRFVSDAPVIVAEGVDIPNSDTTLDEVVLTARKYAQIFNISEEDVNDSLVDTLNTYKREWASQWARKYDNACLGVTAVGDGDDGQPFNSVYYAVSQYNSGSNIISTAGDLEFADISNALGLAEQSKYFDAANTVVIVHPKMLNLIRQMETTGGNLVLPDPLGARPGSLFGYPMVISYGAATSAAASAAPTGDPLLIVGNRQMMINGVRSTVESAISRDADFSKDGVLLKTRVRRGFAVAAAEAFAIVRKTAS</sequence>
<comment type="subcellular location">
    <subcellularLocation>
        <location evidence="1">Virion</location>
    </subcellularLocation>
</comment>
<dbReference type="EMBL" id="LR796519">
    <property type="protein sequence ID" value="CAB4149439.1"/>
    <property type="molecule type" value="Genomic_DNA"/>
</dbReference>
<accession>A0A6J5N0D8</accession>
<dbReference type="Gene3D" id="3.30.2400.10">
    <property type="entry name" value="Major capsid protein gp5"/>
    <property type="match status" value="1"/>
</dbReference>
<evidence type="ECO:0000256" key="1">
    <source>
        <dbReference type="ARBA" id="ARBA00004328"/>
    </source>
</evidence>
<reference evidence="4" key="1">
    <citation type="submission" date="2020-04" db="EMBL/GenBank/DDBJ databases">
        <authorList>
            <person name="Chiriac C."/>
            <person name="Salcher M."/>
            <person name="Ghai R."/>
            <person name="Kavagutti S V."/>
        </authorList>
    </citation>
    <scope>NUCLEOTIDE SEQUENCE</scope>
</reference>
<name>A0A6J5N0D8_9CAUD</name>
<dbReference type="GO" id="GO:0044423">
    <property type="term" value="C:virion component"/>
    <property type="evidence" value="ECO:0007669"/>
    <property type="project" value="UniProtKB-KW"/>
</dbReference>